<dbReference type="PROSITE" id="PS51257">
    <property type="entry name" value="PROKAR_LIPOPROTEIN"/>
    <property type="match status" value="1"/>
</dbReference>
<dbReference type="InterPro" id="IPR019734">
    <property type="entry name" value="TPR_rpt"/>
</dbReference>
<dbReference type="HAMAP" id="MF_02066">
    <property type="entry name" value="CpoB"/>
    <property type="match status" value="1"/>
</dbReference>
<protein>
    <submittedName>
        <fullName evidence="2">Lipoprotein</fullName>
    </submittedName>
</protein>
<dbReference type="NCBIfam" id="TIGR02795">
    <property type="entry name" value="tol_pal_ybgF"/>
    <property type="match status" value="1"/>
</dbReference>
<dbReference type="EMBL" id="AP027151">
    <property type="protein sequence ID" value="BDV44069.1"/>
    <property type="molecule type" value="Genomic_DNA"/>
</dbReference>
<dbReference type="Pfam" id="PF13174">
    <property type="entry name" value="TPR_6"/>
    <property type="match status" value="1"/>
</dbReference>
<keyword evidence="1" id="KW-0802">TPR repeat</keyword>
<proteinExistence type="inferred from homology"/>
<dbReference type="InterPro" id="IPR034706">
    <property type="entry name" value="CpoB"/>
</dbReference>
<feature type="repeat" description="TPR" evidence="1">
    <location>
        <begin position="152"/>
        <end position="185"/>
    </location>
</feature>
<dbReference type="InterPro" id="IPR014162">
    <property type="entry name" value="CpoB_C"/>
</dbReference>
<dbReference type="Pfam" id="PF13432">
    <property type="entry name" value="TPR_16"/>
    <property type="match status" value="1"/>
</dbReference>
<dbReference type="PROSITE" id="PS50005">
    <property type="entry name" value="TPR"/>
    <property type="match status" value="1"/>
</dbReference>
<reference evidence="2 3" key="1">
    <citation type="submission" date="2022-12" db="EMBL/GenBank/DDBJ databases">
        <title>Polyphasic characterization of Geotalea uranireducens NIT-SL11 newly isolated from a complex of sewage sludge and microbially reduced graphene oxide.</title>
        <authorList>
            <person name="Xie L."/>
            <person name="Yoshida N."/>
            <person name="Meng L."/>
        </authorList>
    </citation>
    <scope>NUCLEOTIDE SEQUENCE [LARGE SCALE GENOMIC DNA]</scope>
    <source>
        <strain evidence="2 3">NIT-SL11</strain>
    </source>
</reference>
<dbReference type="Proteomes" id="UP001317705">
    <property type="component" value="Chromosome"/>
</dbReference>
<keyword evidence="3" id="KW-1185">Reference proteome</keyword>
<keyword evidence="2" id="KW-0449">Lipoprotein</keyword>
<dbReference type="SUPFAM" id="SSF48452">
    <property type="entry name" value="TPR-like"/>
    <property type="match status" value="1"/>
</dbReference>
<dbReference type="Gene3D" id="1.20.5.110">
    <property type="match status" value="1"/>
</dbReference>
<organism evidence="2 3">
    <name type="scientific">Geotalea uraniireducens</name>
    <dbReference type="NCBI Taxonomy" id="351604"/>
    <lineage>
        <taxon>Bacteria</taxon>
        <taxon>Pseudomonadati</taxon>
        <taxon>Thermodesulfobacteriota</taxon>
        <taxon>Desulfuromonadia</taxon>
        <taxon>Geobacterales</taxon>
        <taxon>Geobacteraceae</taxon>
        <taxon>Geotalea</taxon>
    </lineage>
</organism>
<name>A0ABN6VXB1_9BACT</name>
<sequence length="237" mass="25550">MGPSRYATAVFCLLAVTGCANQDLLVQRQTEMGARLDQLQQSSSSSGEKLAALGTEIAGLRGQLQTQAVEIEQLKTAQRELQDNVSERFAQLAPPAGKIEVINRDLSAREKDAGPPVAYLNAFGLYSANKYPAAIQAFESFLAANPASDYAGNALYWIGECYYSQSNLAKALASFKMVVDKYPRGNKVPDALLKTGFTLYAMKENDRAKSTLETLIGQYPNSPAAAKARERLAGAGK</sequence>
<evidence type="ECO:0000313" key="3">
    <source>
        <dbReference type="Proteomes" id="UP001317705"/>
    </source>
</evidence>
<evidence type="ECO:0000256" key="1">
    <source>
        <dbReference type="PROSITE-ProRule" id="PRU00339"/>
    </source>
</evidence>
<dbReference type="Gene3D" id="1.25.40.10">
    <property type="entry name" value="Tetratricopeptide repeat domain"/>
    <property type="match status" value="1"/>
</dbReference>
<accession>A0ABN6VXB1</accession>
<evidence type="ECO:0000313" key="2">
    <source>
        <dbReference type="EMBL" id="BDV44069.1"/>
    </source>
</evidence>
<gene>
    <name evidence="2" type="ORF">GURASL_29920</name>
</gene>
<dbReference type="InterPro" id="IPR011990">
    <property type="entry name" value="TPR-like_helical_dom_sf"/>
</dbReference>